<protein>
    <submittedName>
        <fullName evidence="1">Uncharacterized protein</fullName>
    </submittedName>
</protein>
<accession>A0ABV8Z663</accession>
<keyword evidence="2" id="KW-1185">Reference proteome</keyword>
<evidence type="ECO:0000313" key="1">
    <source>
        <dbReference type="EMBL" id="MFC4472485.1"/>
    </source>
</evidence>
<comment type="caution">
    <text evidence="1">The sequence shown here is derived from an EMBL/GenBank/DDBJ whole genome shotgun (WGS) entry which is preliminary data.</text>
</comment>
<name>A0ABV8Z663_9ACTN</name>
<dbReference type="EMBL" id="JBHSFG010000120">
    <property type="protein sequence ID" value="MFC4472485.1"/>
    <property type="molecule type" value="Genomic_DNA"/>
</dbReference>
<proteinExistence type="predicted"/>
<dbReference type="Proteomes" id="UP001596012">
    <property type="component" value="Unassembled WGS sequence"/>
</dbReference>
<evidence type="ECO:0000313" key="2">
    <source>
        <dbReference type="Proteomes" id="UP001596012"/>
    </source>
</evidence>
<sequence length="47" mass="5191">MGLTHEVVPGHLKPGDNLTLPVTDAGKAVKAYWRDDWHPVLVDVVNE</sequence>
<dbReference type="RefSeq" id="WP_386356368.1">
    <property type="nucleotide sequence ID" value="NZ_JBHSFG010000120.1"/>
</dbReference>
<reference evidence="2" key="1">
    <citation type="journal article" date="2019" name="Int. J. Syst. Evol. Microbiol.">
        <title>The Global Catalogue of Microorganisms (GCM) 10K type strain sequencing project: providing services to taxonomists for standard genome sequencing and annotation.</title>
        <authorList>
            <consortium name="The Broad Institute Genomics Platform"/>
            <consortium name="The Broad Institute Genome Sequencing Center for Infectious Disease"/>
            <person name="Wu L."/>
            <person name="Ma J."/>
        </authorList>
    </citation>
    <scope>NUCLEOTIDE SEQUENCE [LARGE SCALE GENOMIC DNA]</scope>
    <source>
        <strain evidence="2">DT43</strain>
    </source>
</reference>
<gene>
    <name evidence="1" type="ORF">ACFPH6_49890</name>
</gene>
<organism evidence="1 2">
    <name type="scientific">Streptomyces xiangluensis</name>
    <dbReference type="NCBI Taxonomy" id="2665720"/>
    <lineage>
        <taxon>Bacteria</taxon>
        <taxon>Bacillati</taxon>
        <taxon>Actinomycetota</taxon>
        <taxon>Actinomycetes</taxon>
        <taxon>Kitasatosporales</taxon>
        <taxon>Streptomycetaceae</taxon>
        <taxon>Streptomyces</taxon>
    </lineage>
</organism>